<evidence type="ECO:0000256" key="1">
    <source>
        <dbReference type="ARBA" id="ARBA00022737"/>
    </source>
</evidence>
<dbReference type="Proteomes" id="UP000215914">
    <property type="component" value="Unassembled WGS sequence"/>
</dbReference>
<dbReference type="GO" id="GO:0000166">
    <property type="term" value="F:nucleotide binding"/>
    <property type="evidence" value="ECO:0007669"/>
    <property type="project" value="UniProtKB-KW"/>
</dbReference>
<gene>
    <name evidence="5" type="ORF">HanXRQr2_Chr13g0614181</name>
</gene>
<dbReference type="GO" id="GO:0006952">
    <property type="term" value="P:defense response"/>
    <property type="evidence" value="ECO:0007669"/>
    <property type="project" value="UniProtKB-KW"/>
</dbReference>
<protein>
    <recommendedName>
        <fullName evidence="4">Disease resistance N-terminal domain-containing protein</fullName>
    </recommendedName>
</protein>
<proteinExistence type="predicted"/>
<feature type="domain" description="Disease resistance N-terminal" evidence="4">
    <location>
        <begin position="45"/>
        <end position="124"/>
    </location>
</feature>
<evidence type="ECO:0000259" key="4">
    <source>
        <dbReference type="Pfam" id="PF18052"/>
    </source>
</evidence>
<dbReference type="AlphaFoldDB" id="A0A9K3ELN4"/>
<reference evidence="5" key="2">
    <citation type="submission" date="2020-06" db="EMBL/GenBank/DDBJ databases">
        <title>Helianthus annuus Genome sequencing and assembly Release 2.</title>
        <authorList>
            <person name="Gouzy J."/>
            <person name="Langlade N."/>
            <person name="Munos S."/>
        </authorList>
    </citation>
    <scope>NUCLEOTIDE SEQUENCE</scope>
    <source>
        <tissue evidence="5">Leaves</tissue>
    </source>
</reference>
<dbReference type="InterPro" id="IPR041118">
    <property type="entry name" value="Rx_N"/>
</dbReference>
<evidence type="ECO:0000256" key="3">
    <source>
        <dbReference type="ARBA" id="ARBA00022821"/>
    </source>
</evidence>
<evidence type="ECO:0000313" key="6">
    <source>
        <dbReference type="Proteomes" id="UP000215914"/>
    </source>
</evidence>
<dbReference type="Pfam" id="PF18052">
    <property type="entry name" value="Rx_N"/>
    <property type="match status" value="1"/>
</dbReference>
<keyword evidence="2" id="KW-0547">Nucleotide-binding</keyword>
<keyword evidence="6" id="KW-1185">Reference proteome</keyword>
<evidence type="ECO:0000256" key="2">
    <source>
        <dbReference type="ARBA" id="ARBA00022741"/>
    </source>
</evidence>
<reference evidence="5" key="1">
    <citation type="journal article" date="2017" name="Nature">
        <title>The sunflower genome provides insights into oil metabolism, flowering and Asterid evolution.</title>
        <authorList>
            <person name="Badouin H."/>
            <person name="Gouzy J."/>
            <person name="Grassa C.J."/>
            <person name="Murat F."/>
            <person name="Staton S.E."/>
            <person name="Cottret L."/>
            <person name="Lelandais-Briere C."/>
            <person name="Owens G.L."/>
            <person name="Carrere S."/>
            <person name="Mayjonade B."/>
            <person name="Legrand L."/>
            <person name="Gill N."/>
            <person name="Kane N.C."/>
            <person name="Bowers J.E."/>
            <person name="Hubner S."/>
            <person name="Bellec A."/>
            <person name="Berard A."/>
            <person name="Berges H."/>
            <person name="Blanchet N."/>
            <person name="Boniface M.C."/>
            <person name="Brunel D."/>
            <person name="Catrice O."/>
            <person name="Chaidir N."/>
            <person name="Claudel C."/>
            <person name="Donnadieu C."/>
            <person name="Faraut T."/>
            <person name="Fievet G."/>
            <person name="Helmstetter N."/>
            <person name="King M."/>
            <person name="Knapp S.J."/>
            <person name="Lai Z."/>
            <person name="Le Paslier M.C."/>
            <person name="Lippi Y."/>
            <person name="Lorenzon L."/>
            <person name="Mandel J.R."/>
            <person name="Marage G."/>
            <person name="Marchand G."/>
            <person name="Marquand E."/>
            <person name="Bret-Mestries E."/>
            <person name="Morien E."/>
            <person name="Nambeesan S."/>
            <person name="Nguyen T."/>
            <person name="Pegot-Espagnet P."/>
            <person name="Pouilly N."/>
            <person name="Raftis F."/>
            <person name="Sallet E."/>
            <person name="Schiex T."/>
            <person name="Thomas J."/>
            <person name="Vandecasteele C."/>
            <person name="Vares D."/>
            <person name="Vear F."/>
            <person name="Vautrin S."/>
            <person name="Crespi M."/>
            <person name="Mangin B."/>
            <person name="Burke J.M."/>
            <person name="Salse J."/>
            <person name="Munos S."/>
            <person name="Vincourt P."/>
            <person name="Rieseberg L.H."/>
            <person name="Langlade N.B."/>
        </authorList>
    </citation>
    <scope>NUCLEOTIDE SEQUENCE</scope>
    <source>
        <tissue evidence="5">Leaves</tissue>
    </source>
</reference>
<evidence type="ECO:0000313" key="5">
    <source>
        <dbReference type="EMBL" id="KAF5775625.1"/>
    </source>
</evidence>
<comment type="caution">
    <text evidence="5">The sequence shown here is derived from an EMBL/GenBank/DDBJ whole genome shotgun (WGS) entry which is preliminary data.</text>
</comment>
<keyword evidence="1" id="KW-0677">Repeat</keyword>
<accession>A0A9K3ELN4</accession>
<dbReference type="EMBL" id="MNCJ02000328">
    <property type="protein sequence ID" value="KAF5775625.1"/>
    <property type="molecule type" value="Genomic_DNA"/>
</dbReference>
<dbReference type="Gene3D" id="1.20.5.4130">
    <property type="match status" value="1"/>
</dbReference>
<keyword evidence="3" id="KW-0611">Plant defense</keyword>
<organism evidence="5 6">
    <name type="scientific">Helianthus annuus</name>
    <name type="common">Common sunflower</name>
    <dbReference type="NCBI Taxonomy" id="4232"/>
    <lineage>
        <taxon>Eukaryota</taxon>
        <taxon>Viridiplantae</taxon>
        <taxon>Streptophyta</taxon>
        <taxon>Embryophyta</taxon>
        <taxon>Tracheophyta</taxon>
        <taxon>Spermatophyta</taxon>
        <taxon>Magnoliopsida</taxon>
        <taxon>eudicotyledons</taxon>
        <taxon>Gunneridae</taxon>
        <taxon>Pentapetalae</taxon>
        <taxon>asterids</taxon>
        <taxon>campanulids</taxon>
        <taxon>Asterales</taxon>
        <taxon>Asteraceae</taxon>
        <taxon>Asteroideae</taxon>
        <taxon>Heliantheae alliance</taxon>
        <taxon>Heliantheae</taxon>
        <taxon>Helianthus</taxon>
    </lineage>
</organism>
<name>A0A9K3ELN4_HELAN</name>
<dbReference type="Gramene" id="mRNA:HanXRQr2_Chr13g0614181">
    <property type="protein sequence ID" value="mRNA:HanXRQr2_Chr13g0614181"/>
    <property type="gene ID" value="HanXRQr2_Chr13g0614181"/>
</dbReference>
<sequence>MLFLISTHLIYLHFHTIQTKNYSHSNFQFTFSLLTMAEAAAAALVKVIFEKLADEAFKKYACSQNIHSELKQLGSTLSQIQALLNDASHKEITDESVSLWLTHLQHLAYDIDDVLDEEIYKSRTGFQQDRSRE</sequence>